<comment type="caution">
    <text evidence="2">The sequence shown here is derived from an EMBL/GenBank/DDBJ whole genome shotgun (WGS) entry which is preliminary data.</text>
</comment>
<dbReference type="Proteomes" id="UP000323876">
    <property type="component" value="Unassembled WGS sequence"/>
</dbReference>
<evidence type="ECO:0000313" key="2">
    <source>
        <dbReference type="EMBL" id="KAA8880532.1"/>
    </source>
</evidence>
<name>A0A5N0DTX4_9NOCA</name>
<accession>A0A5N0DTX4</accession>
<sequence>MPGSLAEPPTAPAPPGMLAPHTEPIPLQPDQQSRIYFKIPAANEMVRMQTHFVVPAKPARVGTMFLWPGLEPREGGRNYYPLGLGVLQPVLTWGDACAPVQQPPTYSTWWISGQYVNVYSKDPRYADCHSGRAMSVKVGEALDMDIALDQATGVWTQTITGQSGTVRYSINLRAQAQNMALFAIEPWDNARIPNRLVFTDTTITFRDAAQQACLTPELTYTGTGGTLTPPTTTDGRRCHIDTVTVNPPRTAD</sequence>
<dbReference type="AlphaFoldDB" id="A0A5N0DTX4"/>
<proteinExistence type="predicted"/>
<protein>
    <submittedName>
        <fullName evidence="2">Uncharacterized protein</fullName>
    </submittedName>
</protein>
<evidence type="ECO:0000256" key="1">
    <source>
        <dbReference type="SAM" id="MobiDB-lite"/>
    </source>
</evidence>
<dbReference type="RefSeq" id="WP_150407613.1">
    <property type="nucleotide sequence ID" value="NZ_JBHJYQ010000016.1"/>
</dbReference>
<dbReference type="OrthoDB" id="4544459at2"/>
<organism evidence="2 3">
    <name type="scientific">Nocardia colli</name>
    <dbReference type="NCBI Taxonomy" id="2545717"/>
    <lineage>
        <taxon>Bacteria</taxon>
        <taxon>Bacillati</taxon>
        <taxon>Actinomycetota</taxon>
        <taxon>Actinomycetes</taxon>
        <taxon>Mycobacteriales</taxon>
        <taxon>Nocardiaceae</taxon>
        <taxon>Nocardia</taxon>
    </lineage>
</organism>
<reference evidence="2 3" key="1">
    <citation type="submission" date="2019-09" db="EMBL/GenBank/DDBJ databases">
        <authorList>
            <person name="Wang X."/>
        </authorList>
    </citation>
    <scope>NUCLEOTIDE SEQUENCE [LARGE SCALE GENOMIC DNA]</scope>
    <source>
        <strain evidence="2 3">CICC 11023</strain>
    </source>
</reference>
<dbReference type="EMBL" id="VXLC01000033">
    <property type="protein sequence ID" value="KAA8880532.1"/>
    <property type="molecule type" value="Genomic_DNA"/>
</dbReference>
<feature type="region of interest" description="Disordered" evidence="1">
    <location>
        <begin position="1"/>
        <end position="24"/>
    </location>
</feature>
<keyword evidence="3" id="KW-1185">Reference proteome</keyword>
<evidence type="ECO:0000313" key="3">
    <source>
        <dbReference type="Proteomes" id="UP000323876"/>
    </source>
</evidence>
<gene>
    <name evidence="2" type="ORF">F3087_41230</name>
</gene>